<dbReference type="GO" id="GO:0003677">
    <property type="term" value="F:DNA binding"/>
    <property type="evidence" value="ECO:0007669"/>
    <property type="project" value="UniProtKB-KW"/>
</dbReference>
<name>A0A6N7XUU7_9FIRM</name>
<reference evidence="2 3" key="1">
    <citation type="submission" date="2019-09" db="EMBL/GenBank/DDBJ databases">
        <title>In-depth cultivation of the pig gut microbiome towards novel bacterial diversity and tailored functional studies.</title>
        <authorList>
            <person name="Wylensek D."/>
            <person name="Hitch T.C.A."/>
            <person name="Clavel T."/>
        </authorList>
    </citation>
    <scope>NUCLEOTIDE SEQUENCE [LARGE SCALE GENOMIC DNA]</scope>
    <source>
        <strain evidence="2 3">WCA3-693-APC-4?</strain>
    </source>
</reference>
<keyword evidence="3" id="KW-1185">Reference proteome</keyword>
<keyword evidence="1" id="KW-0238">DNA-binding</keyword>
<dbReference type="InterPro" id="IPR010998">
    <property type="entry name" value="Integrase_recombinase_N"/>
</dbReference>
<organism evidence="2 3">
    <name type="scientific">Tissierella pigra</name>
    <dbReference type="NCBI Taxonomy" id="2607614"/>
    <lineage>
        <taxon>Bacteria</taxon>
        <taxon>Bacillati</taxon>
        <taxon>Bacillota</taxon>
        <taxon>Tissierellia</taxon>
        <taxon>Tissierellales</taxon>
        <taxon>Tissierellaceae</taxon>
        <taxon>Tissierella</taxon>
    </lineage>
</organism>
<protein>
    <submittedName>
        <fullName evidence="2">Uncharacterized protein</fullName>
    </submittedName>
</protein>
<gene>
    <name evidence="2" type="ORF">FYJ83_06990</name>
</gene>
<comment type="caution">
    <text evidence="2">The sequence shown here is derived from an EMBL/GenBank/DDBJ whole genome shotgun (WGS) entry which is preliminary data.</text>
</comment>
<dbReference type="Gene3D" id="1.10.150.130">
    <property type="match status" value="1"/>
</dbReference>
<evidence type="ECO:0000313" key="2">
    <source>
        <dbReference type="EMBL" id="MSU01213.1"/>
    </source>
</evidence>
<proteinExistence type="predicted"/>
<evidence type="ECO:0000256" key="1">
    <source>
        <dbReference type="ARBA" id="ARBA00023125"/>
    </source>
</evidence>
<accession>A0A6N7XUU7</accession>
<dbReference type="EMBL" id="VUNQ01000012">
    <property type="protein sequence ID" value="MSU01213.1"/>
    <property type="molecule type" value="Genomic_DNA"/>
</dbReference>
<evidence type="ECO:0000313" key="3">
    <source>
        <dbReference type="Proteomes" id="UP000469523"/>
    </source>
</evidence>
<dbReference type="RefSeq" id="WP_154439630.1">
    <property type="nucleotide sequence ID" value="NZ_JAHLPJ010000001.1"/>
</dbReference>
<sequence>MKNSEIFRNLLNELLIESPQYKSELKNFQEYLKDRMLEEKVFNLNVTHIDEYFVYSYDTKIGSIPSLTSHIAALKRLFDFLINRKFDFNTLYGYINTVGFKEKLSKQLEQSFQKPVINETLLNSILYRFDLYISDNINNKFKTKSEKNRFVNILISRLYAKLSLILPLKPNEMLELQLFDITDGLTRTIEHNGILIKIPNSLREQIIESIKFIERHYNKVYLDDDKLFYFLYNALDRTDISSSRISESFITTYKILGIDEMLKQKKVGKKIHYVYPPESYKITAILDMLNNGVNIVYLKKLTGLDIGTLVSNFNFENKPDLKDNVSIDINKGLMSTEYYVYL</sequence>
<dbReference type="AlphaFoldDB" id="A0A6N7XUU7"/>
<dbReference type="Proteomes" id="UP000469523">
    <property type="component" value="Unassembled WGS sequence"/>
</dbReference>